<dbReference type="Proteomes" id="UP000006911">
    <property type="component" value="Unassembled WGS sequence"/>
</dbReference>
<reference evidence="1 2" key="1">
    <citation type="journal article" date="2010" name="Nature">
        <title>Perigord black truffle genome uncovers evolutionary origins and mechanisms of symbiosis.</title>
        <authorList>
            <person name="Martin F."/>
            <person name="Kohler A."/>
            <person name="Murat C."/>
            <person name="Balestrini R."/>
            <person name="Coutinho P.M."/>
            <person name="Jaillon O."/>
            <person name="Montanini B."/>
            <person name="Morin E."/>
            <person name="Noel B."/>
            <person name="Percudani R."/>
            <person name="Porcel B."/>
            <person name="Rubini A."/>
            <person name="Amicucci A."/>
            <person name="Amselem J."/>
            <person name="Anthouard V."/>
            <person name="Arcioni S."/>
            <person name="Artiguenave F."/>
            <person name="Aury J.M."/>
            <person name="Ballario P."/>
            <person name="Bolchi A."/>
            <person name="Brenna A."/>
            <person name="Brun A."/>
            <person name="Buee M."/>
            <person name="Cantarel B."/>
            <person name="Chevalier G."/>
            <person name="Couloux A."/>
            <person name="Da Silva C."/>
            <person name="Denoeud F."/>
            <person name="Duplessis S."/>
            <person name="Ghignone S."/>
            <person name="Hilselberger B."/>
            <person name="Iotti M."/>
            <person name="Marcais B."/>
            <person name="Mello A."/>
            <person name="Miranda M."/>
            <person name="Pacioni G."/>
            <person name="Quesneville H."/>
            <person name="Riccioni C."/>
            <person name="Ruotolo R."/>
            <person name="Splivallo R."/>
            <person name="Stocchi V."/>
            <person name="Tisserant E."/>
            <person name="Viscomi A.R."/>
            <person name="Zambonelli A."/>
            <person name="Zampieri E."/>
            <person name="Henrissat B."/>
            <person name="Lebrun M.H."/>
            <person name="Paolocci F."/>
            <person name="Bonfante P."/>
            <person name="Ottonello S."/>
            <person name="Wincker P."/>
        </authorList>
    </citation>
    <scope>NUCLEOTIDE SEQUENCE [LARGE SCALE GENOMIC DNA]</scope>
    <source>
        <strain evidence="1 2">Mel28</strain>
    </source>
</reference>
<protein>
    <submittedName>
        <fullName evidence="1">(Perigord truffle) hypothetical protein</fullName>
    </submittedName>
</protein>
<organism evidence="1 2">
    <name type="scientific">Tuber melanosporum (strain Mel28)</name>
    <name type="common">Perigord black truffle</name>
    <dbReference type="NCBI Taxonomy" id="656061"/>
    <lineage>
        <taxon>Eukaryota</taxon>
        <taxon>Fungi</taxon>
        <taxon>Dikarya</taxon>
        <taxon>Ascomycota</taxon>
        <taxon>Pezizomycotina</taxon>
        <taxon>Pezizomycetes</taxon>
        <taxon>Pezizales</taxon>
        <taxon>Tuberaceae</taxon>
        <taxon>Tuber</taxon>
    </lineage>
</organism>
<accession>D5GKX3</accession>
<dbReference type="EMBL" id="FN430341">
    <property type="protein sequence ID" value="CAZ85166.1"/>
    <property type="molecule type" value="Genomic_DNA"/>
</dbReference>
<sequence length="33" mass="3704">MRSETTGLDLPIIREIKGRNFQNKSSPPQALCC</sequence>
<keyword evidence="2" id="KW-1185">Reference proteome</keyword>
<dbReference type="GeneID" id="9183402"/>
<dbReference type="KEGG" id="tml:GSTUM_00009810001"/>
<dbReference type="RefSeq" id="XP_002840975.1">
    <property type="nucleotide sequence ID" value="XM_002840929.1"/>
</dbReference>
<dbReference type="HOGENOM" id="CLU_3385071_0_0_1"/>
<proteinExistence type="predicted"/>
<evidence type="ECO:0000313" key="2">
    <source>
        <dbReference type="Proteomes" id="UP000006911"/>
    </source>
</evidence>
<dbReference type="InParanoid" id="D5GKX3"/>
<name>D5GKX3_TUBMM</name>
<evidence type="ECO:0000313" key="1">
    <source>
        <dbReference type="EMBL" id="CAZ85166.1"/>
    </source>
</evidence>
<dbReference type="AlphaFoldDB" id="D5GKX3"/>
<gene>
    <name evidence="1" type="ORF">GSTUM_00009810001</name>
</gene>